<gene>
    <name evidence="5 7" type="primary">rplD</name>
    <name evidence="7" type="ORF">NARRFE1_01570</name>
</gene>
<dbReference type="GO" id="GO:0006412">
    <property type="term" value="P:translation"/>
    <property type="evidence" value="ECO:0007669"/>
    <property type="project" value="UniProtKB-UniRule"/>
</dbReference>
<reference evidence="7 8" key="1">
    <citation type="journal article" date="2017" name="Proc. Natl. Acad. Sci. U.S.A.">
        <title>Small genome symbiont underlies cuticle hardness in beetles.</title>
        <authorList>
            <person name="Anbutsu H."/>
            <person name="Moriyama M."/>
            <person name="Nikoh N."/>
            <person name="Hosokawa T."/>
            <person name="Futahashi R."/>
            <person name="Tanahashi M."/>
            <person name="Meng X.Y."/>
            <person name="Kuriwada T."/>
            <person name="Mori N."/>
            <person name="Oshima K."/>
            <person name="Hattori M."/>
            <person name="Fujie M."/>
            <person name="Satoh N."/>
            <person name="Maeda T."/>
            <person name="Shigenobu S."/>
            <person name="Koga R."/>
            <person name="Fukatsu T."/>
        </authorList>
    </citation>
    <scope>NUCLEOTIDE SEQUENCE [LARGE SCALE GENOMIC DNA]</scope>
    <source>
        <strain evidence="7">NARRFE1</strain>
    </source>
</reference>
<dbReference type="GO" id="GO:1990904">
    <property type="term" value="C:ribonucleoprotein complex"/>
    <property type="evidence" value="ECO:0007669"/>
    <property type="project" value="UniProtKB-KW"/>
</dbReference>
<sequence length="202" mass="23788">MELITENKKNIFLSDNVFKICYNNSLVNQVIITELSINRKNIKFNKNRSRVKGSNKKPWKQKGTGKARSGSKKSPIWRSGGVTFGSQVRNFKKKINKKMYCKALKCILSRFISNKKIIIMEDLNIENYKTKTLFKKFSSILKYKLLFIIENYDKNLFLSSKNIYNICIMNLNNIIISKIINYDFIIFTFNSIKKIEERLLKK</sequence>
<proteinExistence type="inferred from homology"/>
<evidence type="ECO:0000256" key="2">
    <source>
        <dbReference type="ARBA" id="ARBA00022980"/>
    </source>
</evidence>
<protein>
    <recommendedName>
        <fullName evidence="4 5">Large ribosomal subunit protein uL4</fullName>
    </recommendedName>
</protein>
<dbReference type="NCBIfam" id="TIGR03953">
    <property type="entry name" value="rplD_bact"/>
    <property type="match status" value="1"/>
</dbReference>
<evidence type="ECO:0000313" key="7">
    <source>
        <dbReference type="EMBL" id="BBA85092.1"/>
    </source>
</evidence>
<evidence type="ECO:0000256" key="3">
    <source>
        <dbReference type="ARBA" id="ARBA00023274"/>
    </source>
</evidence>
<accession>A0A2Z5TIM1</accession>
<dbReference type="PANTHER" id="PTHR10746">
    <property type="entry name" value="50S RIBOSOMAL PROTEIN L4"/>
    <property type="match status" value="1"/>
</dbReference>
<evidence type="ECO:0000256" key="6">
    <source>
        <dbReference type="SAM" id="MobiDB-lite"/>
    </source>
</evidence>
<feature type="compositionally biased region" description="Basic residues" evidence="6">
    <location>
        <begin position="46"/>
        <end position="71"/>
    </location>
</feature>
<evidence type="ECO:0000256" key="1">
    <source>
        <dbReference type="ARBA" id="ARBA00010528"/>
    </source>
</evidence>
<dbReference type="InterPro" id="IPR002136">
    <property type="entry name" value="Ribosomal_uL4"/>
</dbReference>
<comment type="function">
    <text evidence="5">One of the primary rRNA binding proteins, this protein initially binds near the 5'-end of the 23S rRNA. It is important during the early stages of 50S assembly. It makes multiple contacts with different domains of the 23S rRNA in the assembled 50S subunit and ribosome.</text>
</comment>
<keyword evidence="2 5" id="KW-0689">Ribosomal protein</keyword>
<keyword evidence="5" id="KW-0694">RNA-binding</keyword>
<dbReference type="Proteomes" id="UP000289537">
    <property type="component" value="Chromosome"/>
</dbReference>
<organism evidence="7 8">
    <name type="scientific">endosymbiont of Rhynchophorus ferrugineus</name>
    <dbReference type="NCBI Taxonomy" id="1972133"/>
    <lineage>
        <taxon>Bacteria</taxon>
        <taxon>Pseudomonadati</taxon>
        <taxon>Pseudomonadota</taxon>
        <taxon>Gammaproteobacteria</taxon>
        <taxon>Candidatus Nardonella</taxon>
    </lineage>
</organism>
<keyword evidence="5" id="KW-0699">rRNA-binding</keyword>
<evidence type="ECO:0000313" key="8">
    <source>
        <dbReference type="Proteomes" id="UP000289537"/>
    </source>
</evidence>
<evidence type="ECO:0000256" key="4">
    <source>
        <dbReference type="ARBA" id="ARBA00035244"/>
    </source>
</evidence>
<evidence type="ECO:0000256" key="5">
    <source>
        <dbReference type="HAMAP-Rule" id="MF_01328"/>
    </source>
</evidence>
<dbReference type="InterPro" id="IPR013005">
    <property type="entry name" value="Ribosomal_uL4-like"/>
</dbReference>
<feature type="region of interest" description="Disordered" evidence="6">
    <location>
        <begin position="46"/>
        <end position="78"/>
    </location>
</feature>
<dbReference type="AlphaFoldDB" id="A0A2Z5TIM1"/>
<dbReference type="RefSeq" id="WP_148708441.1">
    <property type="nucleotide sequence ID" value="NZ_AP018161.1"/>
</dbReference>
<keyword evidence="8" id="KW-1185">Reference proteome</keyword>
<dbReference type="SUPFAM" id="SSF52166">
    <property type="entry name" value="Ribosomal protein L4"/>
    <property type="match status" value="1"/>
</dbReference>
<dbReference type="HAMAP" id="MF_01328_B">
    <property type="entry name" value="Ribosomal_uL4_B"/>
    <property type="match status" value="1"/>
</dbReference>
<dbReference type="OrthoDB" id="9803201at2"/>
<dbReference type="PANTHER" id="PTHR10746:SF6">
    <property type="entry name" value="LARGE RIBOSOMAL SUBUNIT PROTEIN UL4M"/>
    <property type="match status" value="1"/>
</dbReference>
<name>A0A2Z5TIM1_9GAMM</name>
<comment type="function">
    <text evidence="5">Forms part of the polypeptide exit tunnel.</text>
</comment>
<dbReference type="GO" id="GO:0003735">
    <property type="term" value="F:structural constituent of ribosome"/>
    <property type="evidence" value="ECO:0007669"/>
    <property type="project" value="InterPro"/>
</dbReference>
<dbReference type="InterPro" id="IPR023574">
    <property type="entry name" value="Ribosomal_uL4_dom_sf"/>
</dbReference>
<dbReference type="Gene3D" id="3.40.1370.10">
    <property type="match status" value="1"/>
</dbReference>
<dbReference type="EMBL" id="AP018161">
    <property type="protein sequence ID" value="BBA85092.1"/>
    <property type="molecule type" value="Genomic_DNA"/>
</dbReference>
<keyword evidence="3 5" id="KW-0687">Ribonucleoprotein</keyword>
<dbReference type="GO" id="GO:0005840">
    <property type="term" value="C:ribosome"/>
    <property type="evidence" value="ECO:0007669"/>
    <property type="project" value="UniProtKB-KW"/>
</dbReference>
<comment type="similarity">
    <text evidence="1 5">Belongs to the universal ribosomal protein uL4 family.</text>
</comment>
<dbReference type="GO" id="GO:0019843">
    <property type="term" value="F:rRNA binding"/>
    <property type="evidence" value="ECO:0007669"/>
    <property type="project" value="UniProtKB-UniRule"/>
</dbReference>
<dbReference type="Pfam" id="PF00573">
    <property type="entry name" value="Ribosomal_L4"/>
    <property type="match status" value="1"/>
</dbReference>
<dbReference type="KEGG" id="eor:NARRFE1_01570"/>
<comment type="subunit">
    <text evidence="5">Part of the 50S ribosomal subunit.</text>
</comment>